<dbReference type="InterPro" id="IPR031656">
    <property type="entry name" value="DAO_C"/>
</dbReference>
<geneLocation type="plasmid" evidence="9">
    <name>prccge525c</name>
</geneLocation>
<evidence type="ECO:0000256" key="1">
    <source>
        <dbReference type="ARBA" id="ARBA00001974"/>
    </source>
</evidence>
<name>A0A387FVZ2_9HYPH</name>
<dbReference type="OrthoDB" id="9766796at2"/>
<dbReference type="PANTHER" id="PTHR11985">
    <property type="entry name" value="GLYCEROL-3-PHOSPHATE DEHYDROGENASE"/>
    <property type="match status" value="1"/>
</dbReference>
<dbReference type="Gene3D" id="3.30.9.10">
    <property type="entry name" value="D-Amino Acid Oxidase, subunit A, domain 2"/>
    <property type="match status" value="1"/>
</dbReference>
<dbReference type="AlphaFoldDB" id="A0A387FVZ2"/>
<evidence type="ECO:0000313" key="9">
    <source>
        <dbReference type="Proteomes" id="UP000282195"/>
    </source>
</evidence>
<evidence type="ECO:0000259" key="7">
    <source>
        <dbReference type="Pfam" id="PF16901"/>
    </source>
</evidence>
<dbReference type="PANTHER" id="PTHR11985:SF15">
    <property type="entry name" value="GLYCEROL-3-PHOSPHATE DEHYDROGENASE, MITOCHONDRIAL"/>
    <property type="match status" value="1"/>
</dbReference>
<evidence type="ECO:0000313" key="8">
    <source>
        <dbReference type="EMBL" id="AYG63300.1"/>
    </source>
</evidence>
<dbReference type="GO" id="GO:0046168">
    <property type="term" value="P:glycerol-3-phosphate catabolic process"/>
    <property type="evidence" value="ECO:0007669"/>
    <property type="project" value="TreeGrafter"/>
</dbReference>
<dbReference type="PRINTS" id="PR01001">
    <property type="entry name" value="FADG3PDH"/>
</dbReference>
<dbReference type="KEGG" id="rjg:CCGE525_32020"/>
<evidence type="ECO:0000256" key="3">
    <source>
        <dbReference type="ARBA" id="ARBA00022630"/>
    </source>
</evidence>
<dbReference type="Gene3D" id="1.10.8.870">
    <property type="entry name" value="Alpha-glycerophosphate oxidase, cap domain"/>
    <property type="match status" value="1"/>
</dbReference>
<dbReference type="EMBL" id="CP032695">
    <property type="protein sequence ID" value="AYG63300.1"/>
    <property type="molecule type" value="Genomic_DNA"/>
</dbReference>
<gene>
    <name evidence="8" type="ORF">CCGE525_32020</name>
</gene>
<keyword evidence="3" id="KW-0285">Flavoprotein</keyword>
<protein>
    <submittedName>
        <fullName evidence="8">Glycerol-3-phosphate dehydrogenase/oxidase</fullName>
    </submittedName>
</protein>
<dbReference type="InterPro" id="IPR006076">
    <property type="entry name" value="FAD-dep_OxRdtase"/>
</dbReference>
<dbReference type="GO" id="GO:0004368">
    <property type="term" value="F:glycerol-3-phosphate dehydrogenase (quinone) activity"/>
    <property type="evidence" value="ECO:0007669"/>
    <property type="project" value="InterPro"/>
</dbReference>
<dbReference type="InterPro" id="IPR036188">
    <property type="entry name" value="FAD/NAD-bd_sf"/>
</dbReference>
<dbReference type="Gene3D" id="3.50.50.60">
    <property type="entry name" value="FAD/NAD(P)-binding domain"/>
    <property type="match status" value="1"/>
</dbReference>
<keyword evidence="8" id="KW-0614">Plasmid</keyword>
<feature type="domain" description="Alpha-glycerophosphate oxidase C-terminal" evidence="7">
    <location>
        <begin position="421"/>
        <end position="546"/>
    </location>
</feature>
<accession>A0A387FVZ2</accession>
<reference evidence="8 9" key="1">
    <citation type="submission" date="2018-10" db="EMBL/GenBank/DDBJ databases">
        <title>Rhizobium etli, R. leguminosarum and a new Rhizobium genospecies from Phaseolus dumosus.</title>
        <authorList>
            <person name="Ramirez-Puebla S.T."/>
            <person name="Rogel-Hernandez M.A."/>
            <person name="Guerrero G."/>
            <person name="Ormeno-Orrillo E."/>
            <person name="Martinez-Romero J.C."/>
            <person name="Negrete-Yankelevich S."/>
            <person name="Martinez-Romero E."/>
        </authorList>
    </citation>
    <scope>NUCLEOTIDE SEQUENCE [LARGE SCALE GENOMIC DNA]</scope>
    <source>
        <strain evidence="8 9">CCGE525</strain>
        <plasmid evidence="9">prccge525c</plasmid>
    </source>
</reference>
<dbReference type="InterPro" id="IPR038299">
    <property type="entry name" value="DAO_C_sf"/>
</dbReference>
<proteinExistence type="inferred from homology"/>
<dbReference type="InterPro" id="IPR000447">
    <property type="entry name" value="G3P_DH_FAD-dep"/>
</dbReference>
<evidence type="ECO:0000256" key="5">
    <source>
        <dbReference type="ARBA" id="ARBA00023002"/>
    </source>
</evidence>
<dbReference type="RefSeq" id="WP_120708207.1">
    <property type="nucleotide sequence ID" value="NZ_CP032695.1"/>
</dbReference>
<dbReference type="Proteomes" id="UP000282195">
    <property type="component" value="Plasmid pRCCGE525c"/>
</dbReference>
<dbReference type="Pfam" id="PF16901">
    <property type="entry name" value="DAO_C"/>
    <property type="match status" value="1"/>
</dbReference>
<keyword evidence="9" id="KW-1185">Reference proteome</keyword>
<organism evidence="8 9">
    <name type="scientific">Rhizobium jaguaris</name>
    <dbReference type="NCBI Taxonomy" id="1312183"/>
    <lineage>
        <taxon>Bacteria</taxon>
        <taxon>Pseudomonadati</taxon>
        <taxon>Pseudomonadota</taxon>
        <taxon>Alphaproteobacteria</taxon>
        <taxon>Hyphomicrobiales</taxon>
        <taxon>Rhizobiaceae</taxon>
        <taxon>Rhizobium/Agrobacterium group</taxon>
        <taxon>Rhizobium</taxon>
    </lineage>
</organism>
<comment type="similarity">
    <text evidence="2">Belongs to the FAD-dependent glycerol-3-phosphate dehydrogenase family.</text>
</comment>
<comment type="cofactor">
    <cofactor evidence="1">
        <name>FAD</name>
        <dbReference type="ChEBI" id="CHEBI:57692"/>
    </cofactor>
</comment>
<dbReference type="Pfam" id="PF01266">
    <property type="entry name" value="DAO"/>
    <property type="match status" value="1"/>
</dbReference>
<evidence type="ECO:0000256" key="2">
    <source>
        <dbReference type="ARBA" id="ARBA00007330"/>
    </source>
</evidence>
<dbReference type="SUPFAM" id="SSF51905">
    <property type="entry name" value="FAD/NAD(P)-binding domain"/>
    <property type="match status" value="1"/>
</dbReference>
<sequence length="586" mass="63735">MTDIAADLKQRFTTLPDKDIDVVILGAGVNGAGLFRDLSAQGVNCLIVDKADFGSGTSAAPSRLIHGGLKYLETGEFGLVAQSTLERNLLLQNAPHCVEALPTFIPIFSWTRGIWAALRTLTGSTTAPRSRGAVLIKIGLALYDFFGSRNRVMPRHRFLLKKRALKEMPHVTPDIVAGGIYYDAKISRPERLVYELVMDGLQANKNSLAANFTTLTSAAEGRLSFERADGTRFSVAPKLVVNAAGPWIDRVNKALGAHSRLIGGTKGSHILLDHPELVRGLNGHMIYFEADDGRICLVYSYLGLALVGSTDIPNDDPDSVRCEEPEIDYFLESVQSLLPSLRFGREQVVYSYSGIRPLPASDASSPGLISRDHSAPVIEPQSDRPFAIVSLVGGKWTTFRGFAEEVADLVLKRLNRARSQSTKHLAIGGGRDFPANSTVRAEWVRALAKRTGAAPGRIDQLLSRYGTTATVILEFPSAHTDAVRLFGAPHYSALEIDWIVRQELVVHLSDVVFRRTTLAIEGALTMQGLRDVGAIAAQALGWTEQRLAAEIEDVVTTMSTFHGRRLEDGAERPFSEARTTVGPASA</sequence>
<evidence type="ECO:0000256" key="4">
    <source>
        <dbReference type="ARBA" id="ARBA00022827"/>
    </source>
</evidence>
<feature type="domain" description="FAD dependent oxidoreductase" evidence="6">
    <location>
        <begin position="21"/>
        <end position="409"/>
    </location>
</feature>
<keyword evidence="4" id="KW-0274">FAD</keyword>
<keyword evidence="5" id="KW-0560">Oxidoreductase</keyword>
<evidence type="ECO:0000259" key="6">
    <source>
        <dbReference type="Pfam" id="PF01266"/>
    </source>
</evidence>